<feature type="domain" description="NlpC/P60" evidence="7">
    <location>
        <begin position="180"/>
        <end position="309"/>
    </location>
</feature>
<evidence type="ECO:0000256" key="1">
    <source>
        <dbReference type="ARBA" id="ARBA00007074"/>
    </source>
</evidence>
<evidence type="ECO:0000259" key="7">
    <source>
        <dbReference type="PROSITE" id="PS51935"/>
    </source>
</evidence>
<dbReference type="InterPro" id="IPR038765">
    <property type="entry name" value="Papain-like_cys_pep_sf"/>
</dbReference>
<accession>A0ABU7VPG9</accession>
<evidence type="ECO:0000256" key="4">
    <source>
        <dbReference type="ARBA" id="ARBA00022807"/>
    </source>
</evidence>
<reference evidence="8 9" key="1">
    <citation type="submission" date="2024-02" db="EMBL/GenBank/DDBJ databases">
        <title>A nitrogen-fixing paenibacillus bacterium.</title>
        <authorList>
            <person name="Zhang W.L."/>
            <person name="Chen S.F."/>
        </authorList>
    </citation>
    <scope>NUCLEOTIDE SEQUENCE [LARGE SCALE GENOMIC DNA]</scope>
    <source>
        <strain evidence="8 9">M1</strain>
    </source>
</reference>
<dbReference type="RefSeq" id="WP_331845527.1">
    <property type="nucleotide sequence ID" value="NZ_JAZHPZ010000002.1"/>
</dbReference>
<keyword evidence="2" id="KW-0645">Protease</keyword>
<feature type="chain" id="PRO_5045254994" evidence="6">
    <location>
        <begin position="27"/>
        <end position="309"/>
    </location>
</feature>
<proteinExistence type="inferred from homology"/>
<evidence type="ECO:0000313" key="9">
    <source>
        <dbReference type="Proteomes" id="UP001306950"/>
    </source>
</evidence>
<comment type="similarity">
    <text evidence="1">Belongs to the peptidase C40 family.</text>
</comment>
<evidence type="ECO:0000256" key="2">
    <source>
        <dbReference type="ARBA" id="ARBA00022670"/>
    </source>
</evidence>
<dbReference type="InterPro" id="IPR000064">
    <property type="entry name" value="NLP_P60_dom"/>
</dbReference>
<evidence type="ECO:0000256" key="6">
    <source>
        <dbReference type="SAM" id="SignalP"/>
    </source>
</evidence>
<comment type="caution">
    <text evidence="8">The sequence shown here is derived from an EMBL/GenBank/DDBJ whole genome shotgun (WGS) entry which is preliminary data.</text>
</comment>
<keyword evidence="3" id="KW-0378">Hydrolase</keyword>
<dbReference type="PANTHER" id="PTHR47053">
    <property type="entry name" value="MUREIN DD-ENDOPEPTIDASE MEPH-RELATED"/>
    <property type="match status" value="1"/>
</dbReference>
<dbReference type="InterPro" id="IPR036582">
    <property type="entry name" value="Mao_N_sf"/>
</dbReference>
<dbReference type="PROSITE" id="PS51935">
    <property type="entry name" value="NLPC_P60"/>
    <property type="match status" value="1"/>
</dbReference>
<evidence type="ECO:0000256" key="5">
    <source>
        <dbReference type="SAM" id="MobiDB-lite"/>
    </source>
</evidence>
<dbReference type="Proteomes" id="UP001306950">
    <property type="component" value="Unassembled WGS sequence"/>
</dbReference>
<dbReference type="InterPro" id="IPR012854">
    <property type="entry name" value="Cu_amine_oxidase-like_N"/>
</dbReference>
<dbReference type="Pfam" id="PF07833">
    <property type="entry name" value="Cu_amine_oxidN1"/>
    <property type="match status" value="1"/>
</dbReference>
<dbReference type="SUPFAM" id="SSF55383">
    <property type="entry name" value="Copper amine oxidase, domain N"/>
    <property type="match status" value="1"/>
</dbReference>
<dbReference type="SUPFAM" id="SSF54001">
    <property type="entry name" value="Cysteine proteinases"/>
    <property type="match status" value="1"/>
</dbReference>
<organism evidence="8 9">
    <name type="scientific">Paenibacillus haidiansis</name>
    <dbReference type="NCBI Taxonomy" id="1574488"/>
    <lineage>
        <taxon>Bacteria</taxon>
        <taxon>Bacillati</taxon>
        <taxon>Bacillota</taxon>
        <taxon>Bacilli</taxon>
        <taxon>Bacillales</taxon>
        <taxon>Paenibacillaceae</taxon>
        <taxon>Paenibacillus</taxon>
    </lineage>
</organism>
<gene>
    <name evidence="8" type="ORF">V3851_05560</name>
</gene>
<dbReference type="Gene3D" id="3.90.1720.10">
    <property type="entry name" value="endopeptidase domain like (from Nostoc punctiforme)"/>
    <property type="match status" value="1"/>
</dbReference>
<dbReference type="PROSITE" id="PS51257">
    <property type="entry name" value="PROKAR_LIPOPROTEIN"/>
    <property type="match status" value="1"/>
</dbReference>
<dbReference type="EMBL" id="JAZHPZ010000002">
    <property type="protein sequence ID" value="MEF2965293.1"/>
    <property type="molecule type" value="Genomic_DNA"/>
</dbReference>
<dbReference type="Pfam" id="PF00877">
    <property type="entry name" value="NLPC_P60"/>
    <property type="match status" value="1"/>
</dbReference>
<evidence type="ECO:0000256" key="3">
    <source>
        <dbReference type="ARBA" id="ARBA00022801"/>
    </source>
</evidence>
<dbReference type="InterPro" id="IPR051202">
    <property type="entry name" value="Peptidase_C40"/>
</dbReference>
<keyword evidence="6" id="KW-0732">Signal</keyword>
<keyword evidence="4" id="KW-0788">Thiol protease</keyword>
<feature type="region of interest" description="Disordered" evidence="5">
    <location>
        <begin position="33"/>
        <end position="60"/>
    </location>
</feature>
<name>A0ABU7VPG9_9BACL</name>
<dbReference type="PANTHER" id="PTHR47053:SF1">
    <property type="entry name" value="MUREIN DD-ENDOPEPTIDASE MEPH-RELATED"/>
    <property type="match status" value="1"/>
</dbReference>
<feature type="signal peptide" evidence="6">
    <location>
        <begin position="1"/>
        <end position="26"/>
    </location>
</feature>
<sequence>MISNKWKKIYCLILSGLLAVGCAACGGTNTNNANPSAQSAPPGENPVIRNPNNDGATKDSDWIPLTRVAESLGLRLKETDNTAQLGYTDVMYQVHPSQRTALSFGKQVSLSDAPVRQNGTTCMTARALGELLQTDVQKDGRTGELRIGSLDRSAGTKGGGLRTAAPQTGGYNRMNILSLPANRSELVSYAKQFLGVPYEFGAAAYEQSKTFDCSSFTRHVFKRYGISLPRLARDQAELGTSVERANLQTGDLIFFKVPGRFDNDKIPGHVGIYIGDGKFIHTWGDPGVEVSSLDTGYWHNMILSMRRIQ</sequence>
<keyword evidence="9" id="KW-1185">Reference proteome</keyword>
<evidence type="ECO:0000313" key="8">
    <source>
        <dbReference type="EMBL" id="MEF2965293.1"/>
    </source>
</evidence>
<protein>
    <submittedName>
        <fullName evidence="8">NlpC/P60 family protein</fullName>
    </submittedName>
</protein>